<dbReference type="EMBL" id="JBFDAA010000010">
    <property type="protein sequence ID" value="KAL1124745.1"/>
    <property type="molecule type" value="Genomic_DNA"/>
</dbReference>
<evidence type="ECO:0000313" key="10">
    <source>
        <dbReference type="EMBL" id="KAL1124745.1"/>
    </source>
</evidence>
<comment type="similarity">
    <text evidence="1 7">Belongs to the APC10 family.</text>
</comment>
<protein>
    <recommendedName>
        <fullName evidence="2 7">Anaphase-promoting complex subunit 10</fullName>
    </recommendedName>
</protein>
<comment type="caution">
    <text evidence="10">The sequence shown here is derived from an EMBL/GenBank/DDBJ whole genome shotgun (WGS) entry which is preliminary data.</text>
</comment>
<evidence type="ECO:0000313" key="11">
    <source>
        <dbReference type="Proteomes" id="UP001558652"/>
    </source>
</evidence>
<gene>
    <name evidence="10" type="ORF">AAG570_001366</name>
</gene>
<dbReference type="Pfam" id="PF03256">
    <property type="entry name" value="ANAPC10"/>
    <property type="match status" value="1"/>
</dbReference>
<dbReference type="InterPro" id="IPR008979">
    <property type="entry name" value="Galactose-bd-like_sf"/>
</dbReference>
<dbReference type="InterPro" id="IPR016901">
    <property type="entry name" value="APC10/Doc1"/>
</dbReference>
<feature type="region of interest" description="Disordered" evidence="8">
    <location>
        <begin position="1"/>
        <end position="21"/>
    </location>
</feature>
<dbReference type="PANTHER" id="PTHR12936:SF0">
    <property type="entry name" value="ANAPHASE-PROMOTING COMPLEX SUBUNIT 10"/>
    <property type="match status" value="1"/>
</dbReference>
<evidence type="ECO:0000256" key="5">
    <source>
        <dbReference type="ARBA" id="ARBA00022786"/>
    </source>
</evidence>
<reference evidence="10 11" key="1">
    <citation type="submission" date="2024-07" db="EMBL/GenBank/DDBJ databases">
        <title>Chromosome-level genome assembly of the water stick insect Ranatra chinensis (Heteroptera: Nepidae).</title>
        <authorList>
            <person name="Liu X."/>
        </authorList>
    </citation>
    <scope>NUCLEOTIDE SEQUENCE [LARGE SCALE GENOMIC DNA]</scope>
    <source>
        <strain evidence="10">Cailab_2021Rc</strain>
        <tissue evidence="10">Muscle</tissue>
    </source>
</reference>
<organism evidence="10 11">
    <name type="scientific">Ranatra chinensis</name>
    <dbReference type="NCBI Taxonomy" id="642074"/>
    <lineage>
        <taxon>Eukaryota</taxon>
        <taxon>Metazoa</taxon>
        <taxon>Ecdysozoa</taxon>
        <taxon>Arthropoda</taxon>
        <taxon>Hexapoda</taxon>
        <taxon>Insecta</taxon>
        <taxon>Pterygota</taxon>
        <taxon>Neoptera</taxon>
        <taxon>Paraneoptera</taxon>
        <taxon>Hemiptera</taxon>
        <taxon>Heteroptera</taxon>
        <taxon>Panheteroptera</taxon>
        <taxon>Nepomorpha</taxon>
        <taxon>Nepidae</taxon>
        <taxon>Ranatrinae</taxon>
        <taxon>Ranatra</taxon>
    </lineage>
</organism>
<evidence type="ECO:0000256" key="1">
    <source>
        <dbReference type="ARBA" id="ARBA00006762"/>
    </source>
</evidence>
<evidence type="ECO:0000256" key="8">
    <source>
        <dbReference type="SAM" id="MobiDB-lite"/>
    </source>
</evidence>
<sequence length="192" mass="22012">MSNEEDTSVRNSGEDPFKDVRAGNTIEVGKQAVWSVSSCKPGFGVDQLRDELLETYWQSDGQLPHLVSIQFLRKTTVSDICIYTDYKLDESYTPNRISIRAGSSFNDIQEVEVLDLNEPSGWVKIPVKDTKEGKLRTFLIQIAVMSNHQNGRDCHIRQILVHSPVQNRGLMPIRDYPRNFVTVEFMQYNCIR</sequence>
<dbReference type="FunFam" id="2.60.120.260:FF:000122">
    <property type="entry name" value="Anaphase-promoting complex subunit 10"/>
    <property type="match status" value="1"/>
</dbReference>
<dbReference type="SMART" id="SM01337">
    <property type="entry name" value="APC10"/>
    <property type="match status" value="1"/>
</dbReference>
<evidence type="ECO:0000256" key="4">
    <source>
        <dbReference type="ARBA" id="ARBA00022776"/>
    </source>
</evidence>
<proteinExistence type="inferred from homology"/>
<evidence type="ECO:0000256" key="2">
    <source>
        <dbReference type="ARBA" id="ARBA00013927"/>
    </source>
</evidence>
<keyword evidence="4 7" id="KW-0498">Mitosis</keyword>
<dbReference type="PANTHER" id="PTHR12936">
    <property type="entry name" value="ANAPHASE-PROMOTING COMPLEX 10"/>
    <property type="match status" value="1"/>
</dbReference>
<dbReference type="SUPFAM" id="SSF49785">
    <property type="entry name" value="Galactose-binding domain-like"/>
    <property type="match status" value="1"/>
</dbReference>
<feature type="domain" description="DOC" evidence="9">
    <location>
        <begin position="4"/>
        <end position="188"/>
    </location>
</feature>
<dbReference type="AlphaFoldDB" id="A0ABD0YBP8"/>
<keyword evidence="6 7" id="KW-0131">Cell cycle</keyword>
<name>A0ABD0YBP8_9HEMI</name>
<feature type="compositionally biased region" description="Basic and acidic residues" evidence="8">
    <location>
        <begin position="12"/>
        <end position="21"/>
    </location>
</feature>
<dbReference type="PIRSF" id="PIRSF028841">
    <property type="entry name" value="APC10_sub"/>
    <property type="match status" value="1"/>
</dbReference>
<keyword evidence="3 7" id="KW-0132">Cell division</keyword>
<evidence type="ECO:0000256" key="3">
    <source>
        <dbReference type="ARBA" id="ARBA00022618"/>
    </source>
</evidence>
<dbReference type="Proteomes" id="UP001558652">
    <property type="component" value="Unassembled WGS sequence"/>
</dbReference>
<dbReference type="Gene3D" id="2.60.120.260">
    <property type="entry name" value="Galactose-binding domain-like"/>
    <property type="match status" value="1"/>
</dbReference>
<keyword evidence="11" id="KW-1185">Reference proteome</keyword>
<dbReference type="CDD" id="cd08366">
    <property type="entry name" value="APC10"/>
    <property type="match status" value="1"/>
</dbReference>
<dbReference type="GO" id="GO:0051301">
    <property type="term" value="P:cell division"/>
    <property type="evidence" value="ECO:0007669"/>
    <property type="project" value="UniProtKB-KW"/>
</dbReference>
<evidence type="ECO:0000259" key="9">
    <source>
        <dbReference type="PROSITE" id="PS51284"/>
    </source>
</evidence>
<comment type="function">
    <text evidence="7">Component of the anaphase promoting complex/cyclosome (APC/C), a cell cycle-regulated E3 ubiquitin-protein ligase complex that controls progression through mitosis and the G1 phase of the cell cycle.</text>
</comment>
<accession>A0ABD0YBP8</accession>
<keyword evidence="5 7" id="KW-0833">Ubl conjugation pathway</keyword>
<dbReference type="InterPro" id="IPR004939">
    <property type="entry name" value="APC_su10/DOC_dom"/>
</dbReference>
<evidence type="ECO:0000256" key="7">
    <source>
        <dbReference type="PIRNR" id="PIRNR028841"/>
    </source>
</evidence>
<dbReference type="PROSITE" id="PS51284">
    <property type="entry name" value="DOC"/>
    <property type="match status" value="1"/>
</dbReference>
<evidence type="ECO:0000256" key="6">
    <source>
        <dbReference type="ARBA" id="ARBA00023306"/>
    </source>
</evidence>